<dbReference type="Pfam" id="PF08668">
    <property type="entry name" value="HDOD"/>
    <property type="match status" value="1"/>
</dbReference>
<dbReference type="SUPFAM" id="SSF52172">
    <property type="entry name" value="CheY-like"/>
    <property type="match status" value="1"/>
</dbReference>
<feature type="domain" description="HDOD" evidence="3">
    <location>
        <begin position="141"/>
        <end position="334"/>
    </location>
</feature>
<dbReference type="Gene3D" id="1.10.3210.10">
    <property type="entry name" value="Hypothetical protein af1432"/>
    <property type="match status" value="1"/>
</dbReference>
<dbReference type="InterPro" id="IPR003607">
    <property type="entry name" value="HD/PDEase_dom"/>
</dbReference>
<dbReference type="PIRSF" id="PIRSF036883">
    <property type="entry name" value="RR_HD-GYP_mod"/>
    <property type="match status" value="1"/>
</dbReference>
<feature type="modified residue" description="4-aspartylphosphate" evidence="1">
    <location>
        <position position="56"/>
    </location>
</feature>
<dbReference type="PROSITE" id="PS50110">
    <property type="entry name" value="RESPONSE_REGULATORY"/>
    <property type="match status" value="1"/>
</dbReference>
<reference evidence="4 5" key="1">
    <citation type="submission" date="2020-10" db="EMBL/GenBank/DDBJ databases">
        <title>Complete genome sequence of Paludibaculum fermentans P105T, a facultatively anaerobic acidobacterium capable of dissimilatory Fe(III) reduction.</title>
        <authorList>
            <person name="Dedysh S.N."/>
            <person name="Beletsky A.V."/>
            <person name="Kulichevskaya I.S."/>
            <person name="Mardanov A.V."/>
            <person name="Ravin N.V."/>
        </authorList>
    </citation>
    <scope>NUCLEOTIDE SEQUENCE [LARGE SCALE GENOMIC DNA]</scope>
    <source>
        <strain evidence="4 5">P105</strain>
    </source>
</reference>
<keyword evidence="1" id="KW-0597">Phosphoprotein</keyword>
<dbReference type="SMART" id="SM00448">
    <property type="entry name" value="REC"/>
    <property type="match status" value="1"/>
</dbReference>
<dbReference type="SUPFAM" id="SSF109604">
    <property type="entry name" value="HD-domain/PDEase-like"/>
    <property type="match status" value="1"/>
</dbReference>
<gene>
    <name evidence="4" type="ORF">IRI77_06490</name>
</gene>
<accession>A0A7S7NTM2</accession>
<dbReference type="CDD" id="cd17569">
    <property type="entry name" value="REC_HupR-like"/>
    <property type="match status" value="1"/>
</dbReference>
<feature type="domain" description="Response regulatory" evidence="2">
    <location>
        <begin position="5"/>
        <end position="120"/>
    </location>
</feature>
<dbReference type="InterPro" id="IPR014626">
    <property type="entry name" value="Sig_transdc_resp-reg_put"/>
</dbReference>
<dbReference type="PANTHER" id="PTHR33525:SF6">
    <property type="entry name" value="HDOD DOMAIN-CONTAINING PROTEIN"/>
    <property type="match status" value="1"/>
</dbReference>
<dbReference type="Proteomes" id="UP000593892">
    <property type="component" value="Chromosome"/>
</dbReference>
<proteinExistence type="predicted"/>
<dbReference type="PROSITE" id="PS51833">
    <property type="entry name" value="HDOD"/>
    <property type="match status" value="1"/>
</dbReference>
<dbReference type="InterPro" id="IPR011006">
    <property type="entry name" value="CheY-like_superfamily"/>
</dbReference>
<organism evidence="4 5">
    <name type="scientific">Paludibaculum fermentans</name>
    <dbReference type="NCBI Taxonomy" id="1473598"/>
    <lineage>
        <taxon>Bacteria</taxon>
        <taxon>Pseudomonadati</taxon>
        <taxon>Acidobacteriota</taxon>
        <taxon>Terriglobia</taxon>
        <taxon>Bryobacterales</taxon>
        <taxon>Bryobacteraceae</taxon>
        <taxon>Paludibaculum</taxon>
    </lineage>
</organism>
<dbReference type="KEGG" id="pfer:IRI77_06490"/>
<evidence type="ECO:0000313" key="5">
    <source>
        <dbReference type="Proteomes" id="UP000593892"/>
    </source>
</evidence>
<protein>
    <submittedName>
        <fullName evidence="4">HDOD domain-containing protein</fullName>
    </submittedName>
</protein>
<evidence type="ECO:0000313" key="4">
    <source>
        <dbReference type="EMBL" id="QOY89596.1"/>
    </source>
</evidence>
<keyword evidence="5" id="KW-1185">Reference proteome</keyword>
<dbReference type="AlphaFoldDB" id="A0A7S7NTM2"/>
<dbReference type="InterPro" id="IPR013976">
    <property type="entry name" value="HDOD"/>
</dbReference>
<sequence length="410" mass="45535">MSKKTVLFVDDELNVLEGLRTRLHRQRGKWEMVFVQSGREALERLAIGDVDVLVTDMRMPEMDGVTLLKRAQEEYPRVVRIVLSGHAELEAALRAIHVAHQFLSKPCEPGVIENVVERACNLQSLLHNEVLEKTVGRIENLPSPPVIYSQLMVALNNEFASPITVASILKQDMAMCAKTLQLVNSAFFGFTHKITEVQDAVTYLGYNTIRQIVLTVEVFHRPKSKTIPAITLEALQTHAGLVGALASNLLTDKRDKEDAFISGLLHDIGKLVVATEMPEENKKLQMLALKPELTSLEAEKQVLGVTHAEIGGYLLGLWGLPYSVVEAVANHHTPANVEIPGLSVLAAIHVADALLHEEMRIRRPSSKPHRSLLDYAFIEQQGLTKSLPIWRDKARQQMDLGARGMSKALS</sequence>
<dbReference type="Pfam" id="PF00072">
    <property type="entry name" value="Response_reg"/>
    <property type="match status" value="1"/>
</dbReference>
<dbReference type="GO" id="GO:0000160">
    <property type="term" value="P:phosphorelay signal transduction system"/>
    <property type="evidence" value="ECO:0007669"/>
    <property type="project" value="InterPro"/>
</dbReference>
<dbReference type="RefSeq" id="WP_194451258.1">
    <property type="nucleotide sequence ID" value="NZ_CP063849.1"/>
</dbReference>
<dbReference type="InterPro" id="IPR001789">
    <property type="entry name" value="Sig_transdc_resp-reg_receiver"/>
</dbReference>
<dbReference type="InterPro" id="IPR052340">
    <property type="entry name" value="RNase_Y/CdgJ"/>
</dbReference>
<name>A0A7S7NTM2_PALFE</name>
<evidence type="ECO:0000259" key="3">
    <source>
        <dbReference type="PROSITE" id="PS51833"/>
    </source>
</evidence>
<evidence type="ECO:0000259" key="2">
    <source>
        <dbReference type="PROSITE" id="PS50110"/>
    </source>
</evidence>
<dbReference type="EMBL" id="CP063849">
    <property type="protein sequence ID" value="QOY89596.1"/>
    <property type="molecule type" value="Genomic_DNA"/>
</dbReference>
<dbReference type="PANTHER" id="PTHR33525">
    <property type="match status" value="1"/>
</dbReference>
<dbReference type="Gene3D" id="3.40.50.2300">
    <property type="match status" value="1"/>
</dbReference>
<dbReference type="CDD" id="cd00077">
    <property type="entry name" value="HDc"/>
    <property type="match status" value="1"/>
</dbReference>
<evidence type="ECO:0000256" key="1">
    <source>
        <dbReference type="PROSITE-ProRule" id="PRU00169"/>
    </source>
</evidence>